<evidence type="ECO:0000313" key="3">
    <source>
        <dbReference type="Proteomes" id="UP000254487"/>
    </source>
</evidence>
<feature type="domain" description="FHA" evidence="1">
    <location>
        <begin position="39"/>
        <end position="92"/>
    </location>
</feature>
<gene>
    <name evidence="2" type="ORF">NCTC10313_02645</name>
</gene>
<name>A0A377ZFP3_KLEPO</name>
<dbReference type="InterPro" id="IPR000253">
    <property type="entry name" value="FHA_dom"/>
</dbReference>
<evidence type="ECO:0000259" key="1">
    <source>
        <dbReference type="PROSITE" id="PS50006"/>
    </source>
</evidence>
<dbReference type="EMBL" id="UGLW01000003">
    <property type="protein sequence ID" value="STU66772.1"/>
    <property type="molecule type" value="Genomic_DNA"/>
</dbReference>
<reference evidence="2 3" key="1">
    <citation type="submission" date="2018-06" db="EMBL/GenBank/DDBJ databases">
        <authorList>
            <consortium name="Pathogen Informatics"/>
            <person name="Doyle S."/>
        </authorList>
    </citation>
    <scope>NUCLEOTIDE SEQUENCE [LARGE SCALE GENOMIC DNA]</scope>
    <source>
        <strain evidence="2 3">NCTC10313</strain>
    </source>
</reference>
<sequence>MPGEYHRRQNYRYLHEYALAWFSPMVKHLYPAAQQFVFSLIDRAIHICYTLRLQFGVFTTKHRKEVVNTINAILLLSNYLSTNGVFVNYGRLAHHRLLHLWLLGIALRGSSRRR</sequence>
<dbReference type="PROSITE" id="PS50006">
    <property type="entry name" value="FHA_DOMAIN"/>
    <property type="match status" value="1"/>
</dbReference>
<dbReference type="Proteomes" id="UP000254487">
    <property type="component" value="Unassembled WGS sequence"/>
</dbReference>
<evidence type="ECO:0000313" key="2">
    <source>
        <dbReference type="EMBL" id="STU66772.1"/>
    </source>
</evidence>
<organism evidence="2 3">
    <name type="scientific">Klebsiella pneumoniae subsp. ozaenae</name>
    <dbReference type="NCBI Taxonomy" id="574"/>
    <lineage>
        <taxon>Bacteria</taxon>
        <taxon>Pseudomonadati</taxon>
        <taxon>Pseudomonadota</taxon>
        <taxon>Gammaproteobacteria</taxon>
        <taxon>Enterobacterales</taxon>
        <taxon>Enterobacteriaceae</taxon>
        <taxon>Klebsiella/Raoultella group</taxon>
        <taxon>Klebsiella</taxon>
        <taxon>Klebsiella pneumoniae complex</taxon>
    </lineage>
</organism>
<dbReference type="AlphaFoldDB" id="A0A377ZFP3"/>
<proteinExistence type="predicted"/>
<protein>
    <recommendedName>
        <fullName evidence="1">FHA domain-containing protein</fullName>
    </recommendedName>
</protein>
<accession>A0A377ZFP3</accession>